<name>A0A376G023_9FLAO</name>
<protein>
    <submittedName>
        <fullName evidence="3">ATP-dependent transcriptional regulator</fullName>
    </submittedName>
</protein>
<dbReference type="InterPro" id="IPR011990">
    <property type="entry name" value="TPR-like_helical_dom_sf"/>
</dbReference>
<dbReference type="Gene3D" id="1.10.10.10">
    <property type="entry name" value="Winged helix-like DNA-binding domain superfamily/Winged helix DNA-binding domain"/>
    <property type="match status" value="1"/>
</dbReference>
<dbReference type="GO" id="GO:0006355">
    <property type="term" value="P:regulation of DNA-templated transcription"/>
    <property type="evidence" value="ECO:0007669"/>
    <property type="project" value="InterPro"/>
</dbReference>
<keyword evidence="2" id="KW-1133">Transmembrane helix</keyword>
<reference evidence="3 4" key="1">
    <citation type="submission" date="2018-06" db="EMBL/GenBank/DDBJ databases">
        <authorList>
            <consortium name="Pathogen Informatics"/>
            <person name="Doyle S."/>
        </authorList>
    </citation>
    <scope>NUCLEOTIDE SEQUENCE [LARGE SCALE GENOMIC DNA]</scope>
    <source>
        <strain evidence="3 4">NCTC13456</strain>
    </source>
</reference>
<dbReference type="RefSeq" id="WP_221408220.1">
    <property type="nucleotide sequence ID" value="NZ_UFXS01000001.1"/>
</dbReference>
<evidence type="ECO:0000256" key="2">
    <source>
        <dbReference type="SAM" id="Phobius"/>
    </source>
</evidence>
<keyword evidence="2" id="KW-0472">Membrane</keyword>
<dbReference type="InterPro" id="IPR036388">
    <property type="entry name" value="WH-like_DNA-bd_sf"/>
</dbReference>
<evidence type="ECO:0000313" key="4">
    <source>
        <dbReference type="Proteomes" id="UP000254737"/>
    </source>
</evidence>
<dbReference type="EMBL" id="UFXS01000001">
    <property type="protein sequence ID" value="STD52822.1"/>
    <property type="molecule type" value="Genomic_DNA"/>
</dbReference>
<dbReference type="SUPFAM" id="SSF46894">
    <property type="entry name" value="C-terminal effector domain of the bipartite response regulators"/>
    <property type="match status" value="1"/>
</dbReference>
<dbReference type="Gene3D" id="1.25.40.10">
    <property type="entry name" value="Tetratricopeptide repeat domain"/>
    <property type="match status" value="2"/>
</dbReference>
<dbReference type="GO" id="GO:0003677">
    <property type="term" value="F:DNA binding"/>
    <property type="evidence" value="ECO:0007669"/>
    <property type="project" value="InterPro"/>
</dbReference>
<feature type="coiled-coil region" evidence="1">
    <location>
        <begin position="448"/>
        <end position="484"/>
    </location>
</feature>
<sequence>MKILLTYLYIIFFVFCSTISFAQNKYIDSLKLELKKSTISTKIKFDLLNKLAEYHRTSDQYKQADYYINEQIKLSKRENNELELVKAYTQRGVSYENRQWFEKAQKSLDTIQNITKDSKEFLPKAYLKYLLAYHYVNLGEFEKSQKMVLQFISQLEKTPDEYILKSKANYLLYAVHATWNDAKNSILYAEKSLKFAELSSDKNLLVTTYANLGVAQSLKYMESKNSNDLDELIKTSKKAVHISEHYQNQVTNYNYAIALLNLADYQRNYTKLTTNDKNEIKQNSFKIIELCKTIPNSQEISAGALGLLSSLAKEENQTELAEKYLLDANAILYTQTVKNFYALVANSTELANLYQQKGEFQKAFEFQKKATDYSTELYNQDQAEAAKKLEAQFQSERKEEELKNLEAKNKSLQKERILYICLAVLGIIGAFFMFRSYHFKLRYSIGRENQLNSEKQEAHLKLQLQEEEQARILAEQELMTLQQQKLQDEVLASQLHLEHKNQVLKNLKDKIGNDSSINLKQVMREENLLDNDFESAKFRIQELHPNFFKTLNEHSKQKLTPLDLKYCSYIYLGLDTKQIATILNIEPKSVRMTKYRLKQKFSLVKEDELYTFFHQIIA</sequence>
<proteinExistence type="predicted"/>
<dbReference type="STRING" id="343874.GCA_000805695_02975"/>
<gene>
    <name evidence="3" type="ORF">NCTC13456_00028</name>
</gene>
<keyword evidence="1" id="KW-0175">Coiled coil</keyword>
<dbReference type="AlphaFoldDB" id="A0A376G023"/>
<dbReference type="SUPFAM" id="SSF48452">
    <property type="entry name" value="TPR-like"/>
    <property type="match status" value="1"/>
</dbReference>
<organism evidence="3 4">
    <name type="scientific">Empedobacter falsenii</name>
    <dbReference type="NCBI Taxonomy" id="343874"/>
    <lineage>
        <taxon>Bacteria</taxon>
        <taxon>Pseudomonadati</taxon>
        <taxon>Bacteroidota</taxon>
        <taxon>Flavobacteriia</taxon>
        <taxon>Flavobacteriales</taxon>
        <taxon>Weeksellaceae</taxon>
        <taxon>Empedobacter</taxon>
    </lineage>
</organism>
<evidence type="ECO:0000256" key="1">
    <source>
        <dbReference type="SAM" id="Coils"/>
    </source>
</evidence>
<feature type="transmembrane region" description="Helical" evidence="2">
    <location>
        <begin position="417"/>
        <end position="434"/>
    </location>
</feature>
<keyword evidence="2" id="KW-0812">Transmembrane</keyword>
<feature type="coiled-coil region" evidence="1">
    <location>
        <begin position="379"/>
        <end position="415"/>
    </location>
</feature>
<evidence type="ECO:0000313" key="3">
    <source>
        <dbReference type="EMBL" id="STD52822.1"/>
    </source>
</evidence>
<accession>A0A376G023</accession>
<dbReference type="Proteomes" id="UP000254737">
    <property type="component" value="Unassembled WGS sequence"/>
</dbReference>
<dbReference type="InterPro" id="IPR016032">
    <property type="entry name" value="Sig_transdc_resp-reg_C-effctor"/>
</dbReference>